<dbReference type="AlphaFoldDB" id="C1N888"/>
<dbReference type="Proteomes" id="UP000001876">
    <property type="component" value="Unassembled WGS sequence"/>
</dbReference>
<gene>
    <name evidence="3" type="ORF">MICPUCDRAFT_66314</name>
</gene>
<reference evidence="3 4" key="1">
    <citation type="journal article" date="2009" name="Science">
        <title>Green evolution and dynamic adaptations revealed by genomes of the marine picoeukaryotes Micromonas.</title>
        <authorList>
            <person name="Worden A.Z."/>
            <person name="Lee J.H."/>
            <person name="Mock T."/>
            <person name="Rouze P."/>
            <person name="Simmons M.P."/>
            <person name="Aerts A.L."/>
            <person name="Allen A.E."/>
            <person name="Cuvelier M.L."/>
            <person name="Derelle E."/>
            <person name="Everett M.V."/>
            <person name="Foulon E."/>
            <person name="Grimwood J."/>
            <person name="Gundlach H."/>
            <person name="Henrissat B."/>
            <person name="Napoli C."/>
            <person name="McDonald S.M."/>
            <person name="Parker M.S."/>
            <person name="Rombauts S."/>
            <person name="Salamov A."/>
            <person name="Von Dassow P."/>
            <person name="Badger J.H."/>
            <person name="Coutinho P.M."/>
            <person name="Demir E."/>
            <person name="Dubchak I."/>
            <person name="Gentemann C."/>
            <person name="Eikrem W."/>
            <person name="Gready J.E."/>
            <person name="John U."/>
            <person name="Lanier W."/>
            <person name="Lindquist E.A."/>
            <person name="Lucas S."/>
            <person name="Mayer K.F."/>
            <person name="Moreau H."/>
            <person name="Not F."/>
            <person name="Otillar R."/>
            <person name="Panaud O."/>
            <person name="Pangilinan J."/>
            <person name="Paulsen I."/>
            <person name="Piegu B."/>
            <person name="Poliakov A."/>
            <person name="Robbens S."/>
            <person name="Schmutz J."/>
            <person name="Toulza E."/>
            <person name="Wyss T."/>
            <person name="Zelensky A."/>
            <person name="Zhou K."/>
            <person name="Armbrust E.V."/>
            <person name="Bhattacharya D."/>
            <person name="Goodenough U.W."/>
            <person name="Van de Peer Y."/>
            <person name="Grigoriev I.V."/>
        </authorList>
    </citation>
    <scope>NUCLEOTIDE SEQUENCE [LARGE SCALE GENOMIC DNA]</scope>
    <source>
        <strain evidence="3 4">CCMP1545</strain>
    </source>
</reference>
<evidence type="ECO:0000256" key="1">
    <source>
        <dbReference type="SAM" id="MobiDB-lite"/>
    </source>
</evidence>
<organism evidence="4">
    <name type="scientific">Micromonas pusilla (strain CCMP1545)</name>
    <name type="common">Picoplanktonic green alga</name>
    <dbReference type="NCBI Taxonomy" id="564608"/>
    <lineage>
        <taxon>Eukaryota</taxon>
        <taxon>Viridiplantae</taxon>
        <taxon>Chlorophyta</taxon>
        <taxon>Mamiellophyceae</taxon>
        <taxon>Mamiellales</taxon>
        <taxon>Mamiellaceae</taxon>
        <taxon>Micromonas</taxon>
    </lineage>
</organism>
<keyword evidence="4" id="KW-1185">Reference proteome</keyword>
<dbReference type="SMART" id="SM00450">
    <property type="entry name" value="RHOD"/>
    <property type="match status" value="1"/>
</dbReference>
<dbReference type="OrthoDB" id="566238at2759"/>
<dbReference type="RefSeq" id="XP_003064039.1">
    <property type="nucleotide sequence ID" value="XM_003063993.1"/>
</dbReference>
<dbReference type="PROSITE" id="PS50206">
    <property type="entry name" value="RHODANESE_3"/>
    <property type="match status" value="1"/>
</dbReference>
<dbReference type="InterPro" id="IPR001763">
    <property type="entry name" value="Rhodanese-like_dom"/>
</dbReference>
<feature type="domain" description="Rhodanese" evidence="2">
    <location>
        <begin position="87"/>
        <end position="173"/>
    </location>
</feature>
<dbReference type="Gene3D" id="3.40.250.10">
    <property type="entry name" value="Rhodanese-like domain"/>
    <property type="match status" value="1"/>
</dbReference>
<evidence type="ECO:0000259" key="2">
    <source>
        <dbReference type="PROSITE" id="PS50206"/>
    </source>
</evidence>
<dbReference type="Pfam" id="PF00581">
    <property type="entry name" value="Rhodanese"/>
    <property type="match status" value="1"/>
</dbReference>
<proteinExistence type="predicted"/>
<protein>
    <submittedName>
        <fullName evidence="3">Predicted protein</fullName>
    </submittedName>
</protein>
<dbReference type="KEGG" id="mpp:MICPUCDRAFT_66314"/>
<feature type="compositionally biased region" description="Low complexity" evidence="1">
    <location>
        <begin position="26"/>
        <end position="42"/>
    </location>
</feature>
<dbReference type="SUPFAM" id="SSF52821">
    <property type="entry name" value="Rhodanese/Cell cycle control phosphatase"/>
    <property type="match status" value="1"/>
</dbReference>
<accession>C1N888</accession>
<evidence type="ECO:0000313" key="3">
    <source>
        <dbReference type="EMBL" id="EEH51661.1"/>
    </source>
</evidence>
<dbReference type="GeneID" id="9689668"/>
<name>C1N888_MICPC</name>
<dbReference type="EMBL" id="GG663750">
    <property type="protein sequence ID" value="EEH51661.1"/>
    <property type="molecule type" value="Genomic_DNA"/>
</dbReference>
<evidence type="ECO:0000313" key="4">
    <source>
        <dbReference type="Proteomes" id="UP000001876"/>
    </source>
</evidence>
<dbReference type="InterPro" id="IPR036873">
    <property type="entry name" value="Rhodanese-like_dom_sf"/>
</dbReference>
<feature type="region of interest" description="Disordered" evidence="1">
    <location>
        <begin position="1"/>
        <end position="64"/>
    </location>
</feature>
<sequence length="182" mass="19506">MLSTLAKVASLSVGPFASTPPPSPPRGRGASRASIASRAMASENDASASDAMKKKKTNDVVNPHDTIRCLNDQGREVELATTETLASLTDALLVDVRSPPEIEERDMATPDALNVWWNKQEGGFHHPELLEGVPKDRPIVTNCGSGGRAGLAKKYLEEEMGFTRVYNGGGPERVRDAVAKKP</sequence>